<dbReference type="EMBL" id="CATQJL010000001">
    <property type="protein sequence ID" value="CAJ0590375.1"/>
    <property type="molecule type" value="Genomic_DNA"/>
</dbReference>
<keyword evidence="3" id="KW-1185">Reference proteome</keyword>
<feature type="region of interest" description="Disordered" evidence="1">
    <location>
        <begin position="49"/>
        <end position="79"/>
    </location>
</feature>
<sequence length="93" mass="10230">MVNQRGTPVASTPSTCLTKRARVLELGALGQKNEFQKNLRQRTTVLERHATESQKNHLSSGPGWRNSFPRPACTNGGALPPLKDVHVCKAIRI</sequence>
<name>A0AA36DNL0_CYLNA</name>
<dbReference type="AlphaFoldDB" id="A0AA36DNL0"/>
<reference evidence="2" key="1">
    <citation type="submission" date="2023-07" db="EMBL/GenBank/DDBJ databases">
        <authorList>
            <consortium name="CYATHOMIX"/>
        </authorList>
    </citation>
    <scope>NUCLEOTIDE SEQUENCE</scope>
    <source>
        <strain evidence="2">N/A</strain>
    </source>
</reference>
<gene>
    <name evidence="2" type="ORF">CYNAS_LOCUS2358</name>
</gene>
<accession>A0AA36DNL0</accession>
<evidence type="ECO:0000313" key="3">
    <source>
        <dbReference type="Proteomes" id="UP001176961"/>
    </source>
</evidence>
<evidence type="ECO:0000313" key="2">
    <source>
        <dbReference type="EMBL" id="CAJ0590375.1"/>
    </source>
</evidence>
<protein>
    <submittedName>
        <fullName evidence="2">Uncharacterized protein</fullName>
    </submittedName>
</protein>
<proteinExistence type="predicted"/>
<dbReference type="Proteomes" id="UP001176961">
    <property type="component" value="Unassembled WGS sequence"/>
</dbReference>
<organism evidence="2 3">
    <name type="scientific">Cylicocyclus nassatus</name>
    <name type="common">Nematode worm</name>
    <dbReference type="NCBI Taxonomy" id="53992"/>
    <lineage>
        <taxon>Eukaryota</taxon>
        <taxon>Metazoa</taxon>
        <taxon>Ecdysozoa</taxon>
        <taxon>Nematoda</taxon>
        <taxon>Chromadorea</taxon>
        <taxon>Rhabditida</taxon>
        <taxon>Rhabditina</taxon>
        <taxon>Rhabditomorpha</taxon>
        <taxon>Strongyloidea</taxon>
        <taxon>Strongylidae</taxon>
        <taxon>Cylicocyclus</taxon>
    </lineage>
</organism>
<comment type="caution">
    <text evidence="2">The sequence shown here is derived from an EMBL/GenBank/DDBJ whole genome shotgun (WGS) entry which is preliminary data.</text>
</comment>
<evidence type="ECO:0000256" key="1">
    <source>
        <dbReference type="SAM" id="MobiDB-lite"/>
    </source>
</evidence>